<dbReference type="EMBL" id="CAXDID020000404">
    <property type="protein sequence ID" value="CAL6087928.1"/>
    <property type="molecule type" value="Genomic_DNA"/>
</dbReference>
<dbReference type="Proteomes" id="UP001642409">
    <property type="component" value="Unassembled WGS sequence"/>
</dbReference>
<accession>A0AA86Q4T1</accession>
<sequence>MNINLTSKYFSTSFILQSQSQFNISQSKFNFSCIDSLSVSTFGEIVDSLEFKQVLMYFNVFGQYVSGLVMISFSSTRIVLNSINIYGTLNGNIMTTQLTAYQGESQIEIDGTICLNMPQNNCVSCFLISMATCCPHDATIISNGNFYMCICTDQTRTLLNPLNLNTTTCVCKDNYFISNSVCVQCPQNATSNLNSDICTCSMRYQSHIVSNNSCSCTPNYSFKAVDGTCTCVNGAEINSSTCYCLKNFTLALYLGSYSCVCAVGNFIKDNTCVKCPDDAYTQTNNSTYCICSQQYQTHNISSNKCECTPTYSTKLQTGTCSCPSGAVISAQTQQCICSSANYILTASGCSCPINRYIYNKICLQCPTGSNSSTVNSETCVCSKAYSAFNVSSSLCYCPTAQTDYGDCVGTSN</sequence>
<protein>
    <submittedName>
        <fullName evidence="1">Uncharacterized protein</fullName>
    </submittedName>
</protein>
<reference evidence="2 3" key="2">
    <citation type="submission" date="2024-07" db="EMBL/GenBank/DDBJ databases">
        <authorList>
            <person name="Akdeniz Z."/>
        </authorList>
    </citation>
    <scope>NUCLEOTIDE SEQUENCE [LARGE SCALE GENOMIC DNA]</scope>
</reference>
<organism evidence="1">
    <name type="scientific">Hexamita inflata</name>
    <dbReference type="NCBI Taxonomy" id="28002"/>
    <lineage>
        <taxon>Eukaryota</taxon>
        <taxon>Metamonada</taxon>
        <taxon>Diplomonadida</taxon>
        <taxon>Hexamitidae</taxon>
        <taxon>Hexamitinae</taxon>
        <taxon>Hexamita</taxon>
    </lineage>
</organism>
<evidence type="ECO:0000313" key="3">
    <source>
        <dbReference type="Proteomes" id="UP001642409"/>
    </source>
</evidence>
<dbReference type="EMBL" id="CATOUU010000797">
    <property type="protein sequence ID" value="CAI9949417.1"/>
    <property type="molecule type" value="Genomic_DNA"/>
</dbReference>
<evidence type="ECO:0000313" key="2">
    <source>
        <dbReference type="EMBL" id="CAL6087928.1"/>
    </source>
</evidence>
<keyword evidence="3" id="KW-1185">Reference proteome</keyword>
<reference evidence="1" key="1">
    <citation type="submission" date="2023-06" db="EMBL/GenBank/DDBJ databases">
        <authorList>
            <person name="Kurt Z."/>
        </authorList>
    </citation>
    <scope>NUCLEOTIDE SEQUENCE</scope>
</reference>
<gene>
    <name evidence="1" type="ORF">HINF_LOCUS37062</name>
    <name evidence="2" type="ORF">HINF_LOCUS63881</name>
</gene>
<proteinExistence type="predicted"/>
<name>A0AA86Q4T1_9EUKA</name>
<dbReference type="AlphaFoldDB" id="A0AA86Q4T1"/>
<comment type="caution">
    <text evidence="1">The sequence shown here is derived from an EMBL/GenBank/DDBJ whole genome shotgun (WGS) entry which is preliminary data.</text>
</comment>
<evidence type="ECO:0000313" key="1">
    <source>
        <dbReference type="EMBL" id="CAI9949417.1"/>
    </source>
</evidence>